<feature type="transmembrane region" description="Helical" evidence="1">
    <location>
        <begin position="160"/>
        <end position="179"/>
    </location>
</feature>
<reference evidence="3" key="1">
    <citation type="journal article" date="2019" name="Int. J. Syst. Evol. Microbiol.">
        <title>The Global Catalogue of Microorganisms (GCM) 10K type strain sequencing project: providing services to taxonomists for standard genome sequencing and annotation.</title>
        <authorList>
            <consortium name="The Broad Institute Genomics Platform"/>
            <consortium name="The Broad Institute Genome Sequencing Center for Infectious Disease"/>
            <person name="Wu L."/>
            <person name="Ma J."/>
        </authorList>
    </citation>
    <scope>NUCLEOTIDE SEQUENCE [LARGE SCALE GENOMIC DNA]</scope>
    <source>
        <strain evidence="3">JCM 16259</strain>
    </source>
</reference>
<feature type="transmembrane region" description="Helical" evidence="1">
    <location>
        <begin position="247"/>
        <end position="270"/>
    </location>
</feature>
<name>A0ABP5Z3R1_9MICO</name>
<keyword evidence="1" id="KW-0472">Membrane</keyword>
<evidence type="ECO:0000313" key="3">
    <source>
        <dbReference type="Proteomes" id="UP001500730"/>
    </source>
</evidence>
<keyword evidence="1" id="KW-1133">Transmembrane helix</keyword>
<comment type="caution">
    <text evidence="2">The sequence shown here is derived from an EMBL/GenBank/DDBJ whole genome shotgun (WGS) entry which is preliminary data.</text>
</comment>
<feature type="transmembrane region" description="Helical" evidence="1">
    <location>
        <begin position="131"/>
        <end position="154"/>
    </location>
</feature>
<evidence type="ECO:0000256" key="1">
    <source>
        <dbReference type="SAM" id="Phobius"/>
    </source>
</evidence>
<feature type="transmembrane region" description="Helical" evidence="1">
    <location>
        <begin position="303"/>
        <end position="325"/>
    </location>
</feature>
<feature type="transmembrane region" description="Helical" evidence="1">
    <location>
        <begin position="332"/>
        <end position="349"/>
    </location>
</feature>
<evidence type="ECO:0000313" key="2">
    <source>
        <dbReference type="EMBL" id="GAA2490410.1"/>
    </source>
</evidence>
<feature type="transmembrane region" description="Helical" evidence="1">
    <location>
        <begin position="383"/>
        <end position="401"/>
    </location>
</feature>
<accession>A0ABP5Z3R1</accession>
<protein>
    <recommendedName>
        <fullName evidence="4">Integral membrane protein</fullName>
    </recommendedName>
</protein>
<dbReference type="EMBL" id="BAAARE010000013">
    <property type="protein sequence ID" value="GAA2490410.1"/>
    <property type="molecule type" value="Genomic_DNA"/>
</dbReference>
<keyword evidence="1" id="KW-0812">Transmembrane</keyword>
<proteinExistence type="predicted"/>
<organism evidence="2 3">
    <name type="scientific">Terrabacter carboxydivorans</name>
    <dbReference type="NCBI Taxonomy" id="619730"/>
    <lineage>
        <taxon>Bacteria</taxon>
        <taxon>Bacillati</taxon>
        <taxon>Actinomycetota</taxon>
        <taxon>Actinomycetes</taxon>
        <taxon>Micrococcales</taxon>
        <taxon>Intrasporangiaceae</taxon>
        <taxon>Terrabacter</taxon>
    </lineage>
</organism>
<gene>
    <name evidence="2" type="ORF">GCM10009858_30570</name>
</gene>
<evidence type="ECO:0008006" key="4">
    <source>
        <dbReference type="Google" id="ProtNLM"/>
    </source>
</evidence>
<feature type="transmembrane region" description="Helical" evidence="1">
    <location>
        <begin position="211"/>
        <end position="235"/>
    </location>
</feature>
<feature type="transmembrane region" description="Helical" evidence="1">
    <location>
        <begin position="22"/>
        <end position="44"/>
    </location>
</feature>
<sequence>MHETVRSDVVGEPVAESLTRRWWLWPLVIYLVNRALNAVMMIVASRSAISLEQLVGLGHRHFGTDAGTAPLGYLATATNWDGQWYWEIAAHGYPFELPSDGAGHVQQNAWAFFPLYPYLVRVVMLVTRLDFPIAAVGVSLVCGAIAMLLAYRIAHRRYGHVGGILAVVGLSTFICSPVFQIAYAEGLALALLLGVLLAAVTKRYAVAAGLLLLLALTRGVAAPLVPTFFLYGAYLWRKGRLARRDTIGLLSLTACAGCLTFLWFAIAALVTGRPDAYVLTQKAWNPELTVVPVIRFIDRNSDVVGGAAGAAVIVVVWAAFLIWFLTKGQKEPLLAIWSAMYVAYLLAVTDWNWSNVRYYLLALPILWPLLRPAAGEQSPAQRVAVYSLVGVLGLASQWWYIRYCMTISPQLVQVP</sequence>
<feature type="transmembrane region" description="Helical" evidence="1">
    <location>
        <begin position="355"/>
        <end position="371"/>
    </location>
</feature>
<dbReference type="Proteomes" id="UP001500730">
    <property type="component" value="Unassembled WGS sequence"/>
</dbReference>
<keyword evidence="3" id="KW-1185">Reference proteome</keyword>